<gene>
    <name evidence="6" type="ORF">E6C55_16775</name>
</gene>
<evidence type="ECO:0000259" key="5">
    <source>
        <dbReference type="Pfam" id="PF24827"/>
    </source>
</evidence>
<dbReference type="Gene3D" id="3.40.630.10">
    <property type="entry name" value="Zn peptidases"/>
    <property type="match status" value="1"/>
</dbReference>
<comment type="cofactor">
    <cofactor evidence="1">
        <name>Zn(2+)</name>
        <dbReference type="ChEBI" id="CHEBI:29105"/>
    </cofactor>
</comment>
<accession>A0A4S4BQS6</accession>
<evidence type="ECO:0000256" key="3">
    <source>
        <dbReference type="ARBA" id="ARBA00022801"/>
    </source>
</evidence>
<organism evidence="6 7">
    <name type="scientific">Cohnella fermenti</name>
    <dbReference type="NCBI Taxonomy" id="2565925"/>
    <lineage>
        <taxon>Bacteria</taxon>
        <taxon>Bacillati</taxon>
        <taxon>Bacillota</taxon>
        <taxon>Bacilli</taxon>
        <taxon>Bacillales</taxon>
        <taxon>Paenibacillaceae</taxon>
        <taxon>Cohnella</taxon>
    </lineage>
</organism>
<dbReference type="Proteomes" id="UP000310636">
    <property type="component" value="Unassembled WGS sequence"/>
</dbReference>
<sequence length="323" mass="34638">MNHGRSEPSVKRSSLLKLENGDESVSIPLLTIEGQAAGPRLLVFAAVHGDEYEGVETILRLYERLSPEELAGTLVMLPIANPYAYRAGVRISPDDDKNLARVFPGKPDGTVTERLAYELHGLIAGSDFLLDLHSGGTHYSVATLAGYYHDPGSAFGRRCRAAAEAFGSPLLWGHESIAPGRSVSSAQALGVPWLYTEAYGGRRIRPEDSALFYSGALRLMNHLGMLARSNPAELGEAPAEIRTIHGDGNFDESVVAAADGFFVPDVPLLAELRAGERIGTIRSYGGEVLDEVRASSDGVLVMLLGTPIVRSGDSIYLIAPIRD</sequence>
<dbReference type="SUPFAM" id="SSF53187">
    <property type="entry name" value="Zn-dependent exopeptidases"/>
    <property type="match status" value="1"/>
</dbReference>
<name>A0A4S4BQS6_9BACL</name>
<evidence type="ECO:0000256" key="1">
    <source>
        <dbReference type="ARBA" id="ARBA00001947"/>
    </source>
</evidence>
<reference evidence="6 7" key="1">
    <citation type="submission" date="2019-04" db="EMBL/GenBank/DDBJ databases">
        <title>Cohnella sp. nov. isolated from preserved vegetables.</title>
        <authorList>
            <person name="Lin S.-Y."/>
            <person name="Hung M.-H."/>
            <person name="Young C.-C."/>
        </authorList>
    </citation>
    <scope>NUCLEOTIDE SEQUENCE [LARGE SCALE GENOMIC DNA]</scope>
    <source>
        <strain evidence="6 7">CC-MHH1044</strain>
    </source>
</reference>
<dbReference type="GO" id="GO:0016811">
    <property type="term" value="F:hydrolase activity, acting on carbon-nitrogen (but not peptide) bonds, in linear amides"/>
    <property type="evidence" value="ECO:0007669"/>
    <property type="project" value="InterPro"/>
</dbReference>
<dbReference type="EMBL" id="SSOB01000020">
    <property type="protein sequence ID" value="THF77317.1"/>
    <property type="molecule type" value="Genomic_DNA"/>
</dbReference>
<proteinExistence type="predicted"/>
<evidence type="ECO:0000256" key="4">
    <source>
        <dbReference type="ARBA" id="ARBA00022833"/>
    </source>
</evidence>
<dbReference type="AlphaFoldDB" id="A0A4S4BQS6"/>
<dbReference type="PANTHER" id="PTHR37326">
    <property type="entry name" value="BLL3975 PROTEIN"/>
    <property type="match status" value="1"/>
</dbReference>
<dbReference type="OrthoDB" id="9782876at2"/>
<dbReference type="CDD" id="cd06230">
    <property type="entry name" value="M14_ASTE_ASPA_like"/>
    <property type="match status" value="1"/>
</dbReference>
<evidence type="ECO:0000313" key="6">
    <source>
        <dbReference type="EMBL" id="THF77317.1"/>
    </source>
</evidence>
<keyword evidence="3" id="KW-0378">Hydrolase</keyword>
<dbReference type="InterPro" id="IPR053138">
    <property type="entry name" value="N-alpha-Ac-DABA_deacetylase"/>
</dbReference>
<feature type="domain" description="Succinylglutamate desuccinylase/Aspartoacylase catalytic" evidence="5">
    <location>
        <begin position="37"/>
        <end position="223"/>
    </location>
</feature>
<dbReference type="PIRSF" id="PIRSF039012">
    <property type="entry name" value="ASP"/>
    <property type="match status" value="1"/>
</dbReference>
<keyword evidence="2" id="KW-0479">Metal-binding</keyword>
<dbReference type="InterPro" id="IPR043795">
    <property type="entry name" value="N-alpha-Ac-DABA-like"/>
</dbReference>
<keyword evidence="4" id="KW-0862">Zinc</keyword>
<dbReference type="Pfam" id="PF24827">
    <property type="entry name" value="AstE_AspA_cat"/>
    <property type="match status" value="1"/>
</dbReference>
<dbReference type="GO" id="GO:0046872">
    <property type="term" value="F:metal ion binding"/>
    <property type="evidence" value="ECO:0007669"/>
    <property type="project" value="UniProtKB-KW"/>
</dbReference>
<protein>
    <recommendedName>
        <fullName evidence="5">Succinylglutamate desuccinylase/Aspartoacylase catalytic domain-containing protein</fullName>
    </recommendedName>
</protein>
<dbReference type="GO" id="GO:0016788">
    <property type="term" value="F:hydrolase activity, acting on ester bonds"/>
    <property type="evidence" value="ECO:0007669"/>
    <property type="project" value="InterPro"/>
</dbReference>
<evidence type="ECO:0000256" key="2">
    <source>
        <dbReference type="ARBA" id="ARBA00022723"/>
    </source>
</evidence>
<dbReference type="PANTHER" id="PTHR37326:SF1">
    <property type="entry name" value="BLL3975 PROTEIN"/>
    <property type="match status" value="1"/>
</dbReference>
<comment type="caution">
    <text evidence="6">The sequence shown here is derived from an EMBL/GenBank/DDBJ whole genome shotgun (WGS) entry which is preliminary data.</text>
</comment>
<dbReference type="InterPro" id="IPR055438">
    <property type="entry name" value="AstE_AspA_cat"/>
</dbReference>
<keyword evidence="7" id="KW-1185">Reference proteome</keyword>
<evidence type="ECO:0000313" key="7">
    <source>
        <dbReference type="Proteomes" id="UP000310636"/>
    </source>
</evidence>